<dbReference type="CDD" id="cd02224">
    <property type="entry name" value="cupin_SPO2919-like"/>
    <property type="match status" value="1"/>
</dbReference>
<dbReference type="Gene3D" id="2.60.120.10">
    <property type="entry name" value="Jelly Rolls"/>
    <property type="match status" value="1"/>
</dbReference>
<sequence>MEKYLLTKEEIESMQGLVKTHYLNDQARRINKSLGDATGLSGFGIHLIEVQPGFESTELHCHHHEDECVYILEGEALATLGDETFAVGPGDFIGYRAGGLAHSLKNSGEVVLRCLVVGQRLDHDVADYPRLNKRLFRNKDLPWNLVDLNAIEEPQAGKKT</sequence>
<evidence type="ECO:0000313" key="4">
    <source>
        <dbReference type="Proteomes" id="UP000664654"/>
    </source>
</evidence>
<dbReference type="Pfam" id="PF07883">
    <property type="entry name" value="Cupin_2"/>
    <property type="match status" value="1"/>
</dbReference>
<reference evidence="3" key="1">
    <citation type="submission" date="2021-03" db="EMBL/GenBank/DDBJ databases">
        <title>novel species isolated from a fishpond in China.</title>
        <authorList>
            <person name="Lu H."/>
            <person name="Cai Z."/>
        </authorList>
    </citation>
    <scope>NUCLEOTIDE SEQUENCE</scope>
    <source>
        <strain evidence="3">JCM 30855</strain>
    </source>
</reference>
<dbReference type="InterPro" id="IPR011051">
    <property type="entry name" value="RmlC_Cupin_sf"/>
</dbReference>
<dbReference type="PANTHER" id="PTHR35848:SF9">
    <property type="entry name" value="SLL1358 PROTEIN"/>
    <property type="match status" value="1"/>
</dbReference>
<dbReference type="InterPro" id="IPR013096">
    <property type="entry name" value="Cupin_2"/>
</dbReference>
<evidence type="ECO:0000256" key="1">
    <source>
        <dbReference type="ARBA" id="ARBA00022723"/>
    </source>
</evidence>
<dbReference type="EMBL" id="JAFKCV010000004">
    <property type="protein sequence ID" value="MBN7825386.1"/>
    <property type="molecule type" value="Genomic_DNA"/>
</dbReference>
<dbReference type="GO" id="GO:0046872">
    <property type="term" value="F:metal ion binding"/>
    <property type="evidence" value="ECO:0007669"/>
    <property type="project" value="UniProtKB-KW"/>
</dbReference>
<evidence type="ECO:0000259" key="2">
    <source>
        <dbReference type="Pfam" id="PF07883"/>
    </source>
</evidence>
<organism evidence="3 4">
    <name type="scientific">Bowmanella dokdonensis</name>
    <dbReference type="NCBI Taxonomy" id="751969"/>
    <lineage>
        <taxon>Bacteria</taxon>
        <taxon>Pseudomonadati</taxon>
        <taxon>Pseudomonadota</taxon>
        <taxon>Gammaproteobacteria</taxon>
        <taxon>Alteromonadales</taxon>
        <taxon>Alteromonadaceae</taxon>
        <taxon>Bowmanella</taxon>
    </lineage>
</organism>
<accession>A0A939DP64</accession>
<evidence type="ECO:0000313" key="3">
    <source>
        <dbReference type="EMBL" id="MBN7825386.1"/>
    </source>
</evidence>
<dbReference type="InterPro" id="IPR051610">
    <property type="entry name" value="GPI/OXD"/>
</dbReference>
<feature type="domain" description="Cupin type-2" evidence="2">
    <location>
        <begin position="47"/>
        <end position="117"/>
    </location>
</feature>
<protein>
    <submittedName>
        <fullName evidence="3">Cupin domain-containing protein</fullName>
    </submittedName>
</protein>
<dbReference type="InterPro" id="IPR014710">
    <property type="entry name" value="RmlC-like_jellyroll"/>
</dbReference>
<dbReference type="Proteomes" id="UP000664654">
    <property type="component" value="Unassembled WGS sequence"/>
</dbReference>
<keyword evidence="4" id="KW-1185">Reference proteome</keyword>
<comment type="caution">
    <text evidence="3">The sequence shown here is derived from an EMBL/GenBank/DDBJ whole genome shotgun (WGS) entry which is preliminary data.</text>
</comment>
<proteinExistence type="predicted"/>
<dbReference type="RefSeq" id="WP_206573494.1">
    <property type="nucleotide sequence ID" value="NZ_JAFKCV010000004.1"/>
</dbReference>
<gene>
    <name evidence="3" type="ORF">J0A66_09155</name>
</gene>
<dbReference type="AlphaFoldDB" id="A0A939DP64"/>
<keyword evidence="1" id="KW-0479">Metal-binding</keyword>
<name>A0A939DP64_9ALTE</name>
<dbReference type="PANTHER" id="PTHR35848">
    <property type="entry name" value="OXALATE-BINDING PROTEIN"/>
    <property type="match status" value="1"/>
</dbReference>
<dbReference type="SUPFAM" id="SSF51182">
    <property type="entry name" value="RmlC-like cupins"/>
    <property type="match status" value="1"/>
</dbReference>